<dbReference type="RefSeq" id="WP_160363871.1">
    <property type="nucleotide sequence ID" value="NZ_JACEIB010000027.1"/>
</dbReference>
<evidence type="ECO:0000313" key="2">
    <source>
        <dbReference type="Proteomes" id="UP000570166"/>
    </source>
</evidence>
<keyword evidence="2" id="KW-1185">Reference proteome</keyword>
<accession>A0A838LCW0</accession>
<reference evidence="1 2" key="1">
    <citation type="submission" date="2020-07" db="EMBL/GenBank/DDBJ databases">
        <authorList>
            <person name="Sun Q."/>
        </authorList>
    </citation>
    <scope>NUCLEOTIDE SEQUENCE [LARGE SCALE GENOMIC DNA]</scope>
    <source>
        <strain evidence="1 2">CGMCC 1.13654</strain>
    </source>
</reference>
<dbReference type="EMBL" id="JACEIB010000027">
    <property type="protein sequence ID" value="MBA2935966.1"/>
    <property type="molecule type" value="Genomic_DNA"/>
</dbReference>
<dbReference type="Proteomes" id="UP000570166">
    <property type="component" value="Unassembled WGS sequence"/>
</dbReference>
<dbReference type="SUPFAM" id="SSF110296">
    <property type="entry name" value="Oligoxyloglucan reducing end-specific cellobiohydrolase"/>
    <property type="match status" value="1"/>
</dbReference>
<evidence type="ECO:0000313" key="1">
    <source>
        <dbReference type="EMBL" id="MBA2935966.1"/>
    </source>
</evidence>
<comment type="caution">
    <text evidence="1">The sequence shown here is derived from an EMBL/GenBank/DDBJ whole genome shotgun (WGS) entry which is preliminary data.</text>
</comment>
<dbReference type="AlphaFoldDB" id="A0A838LCW0"/>
<protein>
    <recommendedName>
        <fullName evidence="3">DUF2793 domain-containing protein</fullName>
    </recommendedName>
</protein>
<organism evidence="1 2">
    <name type="scientific">Sphingomonas chungangi</name>
    <dbReference type="NCBI Taxonomy" id="2683589"/>
    <lineage>
        <taxon>Bacteria</taxon>
        <taxon>Pseudomonadati</taxon>
        <taxon>Pseudomonadota</taxon>
        <taxon>Alphaproteobacteria</taxon>
        <taxon>Sphingomonadales</taxon>
        <taxon>Sphingomonadaceae</taxon>
        <taxon>Sphingomonas</taxon>
    </lineage>
</organism>
<evidence type="ECO:0008006" key="3">
    <source>
        <dbReference type="Google" id="ProtNLM"/>
    </source>
</evidence>
<proteinExistence type="predicted"/>
<sequence length="146" mass="14926">MAADPNPLVFNPSPTITSHAVAYGQPGSAAVAVDPDHPLPVGQRWTAATATPLVGSASASGAAGPFTPELGRAIWLTLGGTWAGTVRVLRSLDGGTTCLPLSAGGQPWGVFTANAQEPVREETVAGATYWLDIALTSGTLTYEVRQ</sequence>
<gene>
    <name evidence="1" type="ORF">HZF05_17945</name>
</gene>
<name>A0A838LCW0_9SPHN</name>